<dbReference type="CDD" id="cd01428">
    <property type="entry name" value="ADK"/>
    <property type="match status" value="1"/>
</dbReference>
<protein>
    <recommendedName>
        <fullName evidence="5 7">Adenylate kinase</fullName>
        <shortName evidence="5">AK</shortName>
        <ecNumber evidence="5 7">2.7.4.3</ecNumber>
    </recommendedName>
    <alternativeName>
        <fullName evidence="5">ATP-AMP transphosphorylase</fullName>
    </alternativeName>
    <alternativeName>
        <fullName evidence="5">ATP:AMP phosphotransferase</fullName>
    </alternativeName>
    <alternativeName>
        <fullName evidence="5">Adenylate monophosphate kinase</fullName>
    </alternativeName>
</protein>
<dbReference type="Gene3D" id="3.40.50.300">
    <property type="entry name" value="P-loop containing nucleotide triphosphate hydrolases"/>
    <property type="match status" value="1"/>
</dbReference>
<comment type="caution">
    <text evidence="9">The sequence shown here is derived from an EMBL/GenBank/DDBJ whole genome shotgun (WGS) entry which is preliminary data.</text>
</comment>
<feature type="binding site" evidence="5">
    <location>
        <position position="163"/>
    </location>
    <ligand>
        <name>AMP</name>
        <dbReference type="ChEBI" id="CHEBI:456215"/>
    </ligand>
</feature>
<evidence type="ECO:0000313" key="10">
    <source>
        <dbReference type="Proteomes" id="UP001275932"/>
    </source>
</evidence>
<feature type="binding site" evidence="5">
    <location>
        <position position="174"/>
    </location>
    <ligand>
        <name>AMP</name>
        <dbReference type="ChEBI" id="CHEBI:456215"/>
    </ligand>
</feature>
<feature type="binding site" evidence="5">
    <location>
        <position position="130"/>
    </location>
    <ligand>
        <name>ATP</name>
        <dbReference type="ChEBI" id="CHEBI:30616"/>
    </ligand>
</feature>
<evidence type="ECO:0000256" key="2">
    <source>
        <dbReference type="ARBA" id="ARBA00022727"/>
    </source>
</evidence>
<dbReference type="Pfam" id="PF00406">
    <property type="entry name" value="ADK"/>
    <property type="match status" value="1"/>
</dbReference>
<dbReference type="NCBIfam" id="NF001380">
    <property type="entry name" value="PRK00279.1-2"/>
    <property type="match status" value="1"/>
</dbReference>
<evidence type="ECO:0000256" key="6">
    <source>
        <dbReference type="RuleBase" id="RU003330"/>
    </source>
</evidence>
<sequence length="222" mass="24566">MEKPRIILLGAPGSGKGTRAVALCEVLGIPQIATGDLFRKNLKEMTEIGKTAKSYIDRGELVPDEVTAAMLKDRLSESDAKNGFVLDGFPRSVRQAEILDDILEKSGDKITSVIYIKVDDEEIVNRLTGRMICSKCQAPYHVRDHKPAVEGKCDKCGGDLIVRDDDNPETIRKRLKVFHETTFPLVKFYSERGLLTEIPSVTSSEGINADMKKLSQKLGFIA</sequence>
<dbReference type="Proteomes" id="UP001275932">
    <property type="component" value="Unassembled WGS sequence"/>
</dbReference>
<gene>
    <name evidence="5" type="primary">adk</name>
    <name evidence="9" type="ORF">MOX91_05190</name>
</gene>
<keyword evidence="3 5" id="KW-0547">Nucleotide-binding</keyword>
<dbReference type="EMBL" id="JALBUT010000005">
    <property type="protein sequence ID" value="MDX8415574.1"/>
    <property type="molecule type" value="Genomic_DNA"/>
</dbReference>
<dbReference type="PROSITE" id="PS00113">
    <property type="entry name" value="ADENYLATE_KINASE"/>
    <property type="match status" value="1"/>
</dbReference>
<comment type="subunit">
    <text evidence="5 7">Monomer.</text>
</comment>
<proteinExistence type="inferred from homology"/>
<reference evidence="9 10" key="1">
    <citation type="submission" date="2022-03" db="EMBL/GenBank/DDBJ databases">
        <title>Novel taxa within the pig intestine.</title>
        <authorList>
            <person name="Wylensek D."/>
            <person name="Bishof K."/>
            <person name="Afrizal A."/>
            <person name="Clavel T."/>
        </authorList>
    </citation>
    <scope>NUCLEOTIDE SEQUENCE [LARGE SCALE GENOMIC DNA]</scope>
    <source>
        <strain evidence="9 10">CLA-KB-P66</strain>
    </source>
</reference>
<dbReference type="HAMAP" id="MF_00235">
    <property type="entry name" value="Adenylate_kinase_Adk"/>
    <property type="match status" value="1"/>
</dbReference>
<feature type="binding site" evidence="5">
    <location>
        <position position="153"/>
    </location>
    <ligand>
        <name>Zn(2+)</name>
        <dbReference type="ChEBI" id="CHEBI:29105"/>
        <note>structural</note>
    </ligand>
</feature>
<evidence type="ECO:0000259" key="8">
    <source>
        <dbReference type="Pfam" id="PF05191"/>
    </source>
</evidence>
<dbReference type="Pfam" id="PF05191">
    <property type="entry name" value="ADK_lid"/>
    <property type="match status" value="1"/>
</dbReference>
<dbReference type="InterPro" id="IPR006259">
    <property type="entry name" value="Adenyl_kin_sub"/>
</dbReference>
<organism evidence="9 10">
    <name type="scientific">Intestinicryptomonas porci</name>
    <dbReference type="NCBI Taxonomy" id="2926320"/>
    <lineage>
        <taxon>Bacteria</taxon>
        <taxon>Pseudomonadati</taxon>
        <taxon>Verrucomicrobiota</taxon>
        <taxon>Opitutia</taxon>
        <taxon>Opitutales</taxon>
        <taxon>Intestinicryptomonaceae</taxon>
        <taxon>Intestinicryptomonas</taxon>
    </lineage>
</organism>
<comment type="subcellular location">
    <subcellularLocation>
        <location evidence="5 7">Cytoplasm</location>
    </subcellularLocation>
</comment>
<feature type="binding site" evidence="5">
    <location>
        <begin position="88"/>
        <end position="91"/>
    </location>
    <ligand>
        <name>AMP</name>
        <dbReference type="ChEBI" id="CHEBI:456215"/>
    </ligand>
</feature>
<feature type="binding site" evidence="5">
    <location>
        <position position="136"/>
    </location>
    <ligand>
        <name>Zn(2+)</name>
        <dbReference type="ChEBI" id="CHEBI:29105"/>
        <note>structural</note>
    </ligand>
</feature>
<evidence type="ECO:0000256" key="7">
    <source>
        <dbReference type="RuleBase" id="RU003331"/>
    </source>
</evidence>
<comment type="function">
    <text evidence="5">Catalyzes the reversible transfer of the terminal phosphate group between ATP and AMP. Plays an important role in cellular energy homeostasis and in adenine nucleotide metabolism.</text>
</comment>
<keyword evidence="2 5" id="KW-0545">Nucleotide biosynthesis</keyword>
<keyword evidence="1 5" id="KW-0808">Transferase</keyword>
<evidence type="ECO:0000256" key="5">
    <source>
        <dbReference type="HAMAP-Rule" id="MF_00235"/>
    </source>
</evidence>
<dbReference type="NCBIfam" id="NF001381">
    <property type="entry name" value="PRK00279.1-3"/>
    <property type="match status" value="1"/>
</dbReference>
<comment type="similarity">
    <text evidence="5 6">Belongs to the adenylate kinase family.</text>
</comment>
<dbReference type="GO" id="GO:0004017">
    <property type="term" value="F:AMP kinase activity"/>
    <property type="evidence" value="ECO:0007669"/>
    <property type="project" value="UniProtKB-EC"/>
</dbReference>
<feature type="binding site" evidence="5">
    <location>
        <position position="34"/>
    </location>
    <ligand>
        <name>AMP</name>
        <dbReference type="ChEBI" id="CHEBI:456215"/>
    </ligand>
</feature>
<keyword evidence="5 7" id="KW-0067">ATP-binding</keyword>
<keyword evidence="5" id="KW-0963">Cytoplasm</keyword>
<evidence type="ECO:0000256" key="3">
    <source>
        <dbReference type="ARBA" id="ARBA00022741"/>
    </source>
</evidence>
<feature type="domain" description="Adenylate kinase active site lid" evidence="8">
    <location>
        <begin position="130"/>
        <end position="165"/>
    </location>
</feature>
<dbReference type="RefSeq" id="WP_370397021.1">
    <property type="nucleotide sequence ID" value="NZ_JALBUT010000005.1"/>
</dbReference>
<keyword evidence="4 5" id="KW-0418">Kinase</keyword>
<feature type="region of interest" description="NMP" evidence="5">
    <location>
        <begin position="33"/>
        <end position="62"/>
    </location>
</feature>
<feature type="binding site" evidence="5">
    <location>
        <position position="95"/>
    </location>
    <ligand>
        <name>AMP</name>
        <dbReference type="ChEBI" id="CHEBI:456215"/>
    </ligand>
</feature>
<dbReference type="NCBIfam" id="TIGR01351">
    <property type="entry name" value="adk"/>
    <property type="match status" value="1"/>
</dbReference>
<feature type="binding site" evidence="5">
    <location>
        <position position="39"/>
    </location>
    <ligand>
        <name>AMP</name>
        <dbReference type="ChEBI" id="CHEBI:456215"/>
    </ligand>
</feature>
<accession>A0ABU4WJG7</accession>
<feature type="binding site" evidence="5">
    <location>
        <begin position="13"/>
        <end position="18"/>
    </location>
    <ligand>
        <name>ATP</name>
        <dbReference type="ChEBI" id="CHEBI:30616"/>
    </ligand>
</feature>
<dbReference type="SUPFAM" id="SSF52540">
    <property type="entry name" value="P-loop containing nucleoside triphosphate hydrolases"/>
    <property type="match status" value="1"/>
</dbReference>
<feature type="binding site" evidence="5">
    <location>
        <position position="202"/>
    </location>
    <ligand>
        <name>ATP</name>
        <dbReference type="ChEBI" id="CHEBI:30616"/>
    </ligand>
</feature>
<dbReference type="PANTHER" id="PTHR23359">
    <property type="entry name" value="NUCLEOTIDE KINASE"/>
    <property type="match status" value="1"/>
</dbReference>
<evidence type="ECO:0000256" key="1">
    <source>
        <dbReference type="ARBA" id="ARBA00022679"/>
    </source>
</evidence>
<dbReference type="InterPro" id="IPR000850">
    <property type="entry name" value="Adenylat/UMP-CMP_kin"/>
</dbReference>
<comment type="domain">
    <text evidence="5">Consists of three domains, a large central CORE domain and two small peripheral domains, NMPbind and LID, which undergo movements during catalysis. The LID domain closes over the site of phosphoryl transfer upon ATP binding. Assembling and dissambling the active center during each catalytic cycle provides an effective means to prevent ATP hydrolysis. Some bacteria have evolved a zinc-coordinating structure that stabilizes the LID domain.</text>
</comment>
<comment type="pathway">
    <text evidence="5">Purine metabolism; AMP biosynthesis via salvage pathway; AMP from ADP: step 1/1.</text>
</comment>
<feature type="binding site" evidence="5">
    <location>
        <position position="156"/>
    </location>
    <ligand>
        <name>Zn(2+)</name>
        <dbReference type="ChEBI" id="CHEBI:29105"/>
        <note>structural</note>
    </ligand>
</feature>
<dbReference type="PRINTS" id="PR00094">
    <property type="entry name" value="ADENYLTKNASE"/>
</dbReference>
<keyword evidence="5" id="KW-0479">Metal-binding</keyword>
<dbReference type="InterPro" id="IPR033690">
    <property type="entry name" value="Adenylat_kinase_CS"/>
</dbReference>
<feature type="binding site" evidence="5">
    <location>
        <position position="133"/>
    </location>
    <ligand>
        <name>Zn(2+)</name>
        <dbReference type="ChEBI" id="CHEBI:29105"/>
        <note>structural</note>
    </ligand>
</feature>
<keyword evidence="10" id="KW-1185">Reference proteome</keyword>
<dbReference type="InterPro" id="IPR027417">
    <property type="entry name" value="P-loop_NTPase"/>
</dbReference>
<evidence type="ECO:0000256" key="4">
    <source>
        <dbReference type="ARBA" id="ARBA00022777"/>
    </source>
</evidence>
<feature type="region of interest" description="LID" evidence="5">
    <location>
        <begin position="129"/>
        <end position="166"/>
    </location>
</feature>
<dbReference type="EC" id="2.7.4.3" evidence="5 7"/>
<comment type="caution">
    <text evidence="5">Lacks conserved residue(s) required for the propagation of feature annotation.</text>
</comment>
<name>A0ABU4WJG7_9BACT</name>
<feature type="binding site" evidence="5">
    <location>
        <begin position="60"/>
        <end position="62"/>
    </location>
    <ligand>
        <name>AMP</name>
        <dbReference type="ChEBI" id="CHEBI:456215"/>
    </ligand>
</feature>
<evidence type="ECO:0000313" key="9">
    <source>
        <dbReference type="EMBL" id="MDX8415574.1"/>
    </source>
</evidence>
<comment type="catalytic activity">
    <reaction evidence="5 7">
        <text>AMP + ATP = 2 ADP</text>
        <dbReference type="Rhea" id="RHEA:12973"/>
        <dbReference type="ChEBI" id="CHEBI:30616"/>
        <dbReference type="ChEBI" id="CHEBI:456215"/>
        <dbReference type="ChEBI" id="CHEBI:456216"/>
        <dbReference type="EC" id="2.7.4.3"/>
    </reaction>
</comment>
<dbReference type="InterPro" id="IPR007862">
    <property type="entry name" value="Adenylate_kinase_lid-dom"/>
</dbReference>
<keyword evidence="5" id="KW-0862">Zinc</keyword>